<evidence type="ECO:0000256" key="1">
    <source>
        <dbReference type="ARBA" id="ARBA00004141"/>
    </source>
</evidence>
<accession>A0A2R4MYL4</accession>
<dbReference type="RefSeq" id="WP_107758347.1">
    <property type="nucleotide sequence ID" value="NZ_CP028491.1"/>
</dbReference>
<dbReference type="Pfam" id="PF13727">
    <property type="entry name" value="CoA_binding_3"/>
    <property type="match status" value="1"/>
</dbReference>
<evidence type="ECO:0000256" key="4">
    <source>
        <dbReference type="ARBA" id="ARBA00022692"/>
    </source>
</evidence>
<feature type="transmembrane region" description="Helical" evidence="7">
    <location>
        <begin position="269"/>
        <end position="290"/>
    </location>
</feature>
<name>A0A2R4MYL4_CARTR</name>
<dbReference type="InterPro" id="IPR017475">
    <property type="entry name" value="EPS_sugar_tfrase"/>
</dbReference>
<keyword evidence="10" id="KW-1185">Reference proteome</keyword>
<dbReference type="Gene3D" id="3.40.50.720">
    <property type="entry name" value="NAD(P)-binding Rossmann-like Domain"/>
    <property type="match status" value="1"/>
</dbReference>
<keyword evidence="4 7" id="KW-0812">Transmembrane</keyword>
<evidence type="ECO:0000256" key="3">
    <source>
        <dbReference type="ARBA" id="ARBA00022679"/>
    </source>
</evidence>
<evidence type="ECO:0000256" key="6">
    <source>
        <dbReference type="ARBA" id="ARBA00023136"/>
    </source>
</evidence>
<reference evidence="9 10" key="1">
    <citation type="submission" date="2018-04" db="EMBL/GenBank/DDBJ databases">
        <title>Genomic insights into metabolic versatility of Carboxydocella thermautotrophica capable of coupling hydrogenogenic CO oxidation with the reduction of Fe(III) minerals in Kamchatka hot springs.</title>
        <authorList>
            <person name="Toshchakov S.V."/>
            <person name="Tepliuk A.V."/>
            <person name="Gavrilov S.N."/>
            <person name="Kublanov I.V."/>
            <person name="Lebedinsky A.V."/>
            <person name="Bonch-Osmolovskaya E.A."/>
            <person name="Rusakov V.S."/>
            <person name="Chistyakova N.I."/>
            <person name="Korzhenkov A."/>
            <person name="Zavarsina D.G."/>
            <person name="Sokolova T.G."/>
        </authorList>
    </citation>
    <scope>NUCLEOTIDE SEQUENCE [LARGE SCALE GENOMIC DNA]</scope>
    <source>
        <strain evidence="9 10">019</strain>
    </source>
</reference>
<dbReference type="GO" id="GO:0016020">
    <property type="term" value="C:membrane"/>
    <property type="evidence" value="ECO:0007669"/>
    <property type="project" value="UniProtKB-SubCell"/>
</dbReference>
<dbReference type="Proteomes" id="UP000241323">
    <property type="component" value="Chromosome"/>
</dbReference>
<keyword evidence="3 9" id="KW-0808">Transferase</keyword>
<gene>
    <name evidence="9" type="ORF">CFE_0739</name>
</gene>
<dbReference type="InterPro" id="IPR003362">
    <property type="entry name" value="Bact_transf"/>
</dbReference>
<evidence type="ECO:0000313" key="9">
    <source>
        <dbReference type="EMBL" id="AVX19938.1"/>
    </source>
</evidence>
<dbReference type="NCBIfam" id="TIGR03025">
    <property type="entry name" value="EPS_sugtrans"/>
    <property type="match status" value="1"/>
</dbReference>
<dbReference type="GO" id="GO:0016780">
    <property type="term" value="F:phosphotransferase activity, for other substituted phosphate groups"/>
    <property type="evidence" value="ECO:0007669"/>
    <property type="project" value="TreeGrafter"/>
</dbReference>
<dbReference type="Pfam" id="PF02397">
    <property type="entry name" value="Bac_transf"/>
    <property type="match status" value="1"/>
</dbReference>
<protein>
    <submittedName>
        <fullName evidence="9">Exopolysaccharide biosynthesis polyprenyl glycosylphosphotransferase</fullName>
    </submittedName>
</protein>
<dbReference type="AlphaFoldDB" id="A0A2R4MYL4"/>
<feature type="transmembrane region" description="Helical" evidence="7">
    <location>
        <begin position="105"/>
        <end position="128"/>
    </location>
</feature>
<keyword evidence="6 7" id="KW-0472">Membrane</keyword>
<dbReference type="EMBL" id="CP028491">
    <property type="protein sequence ID" value="AVX19938.1"/>
    <property type="molecule type" value="Genomic_DNA"/>
</dbReference>
<feature type="transmembrane region" description="Helical" evidence="7">
    <location>
        <begin position="83"/>
        <end position="99"/>
    </location>
</feature>
<comment type="similarity">
    <text evidence="2">Belongs to the bacterial sugar transferase family.</text>
</comment>
<keyword evidence="5 7" id="KW-1133">Transmembrane helix</keyword>
<evidence type="ECO:0000256" key="2">
    <source>
        <dbReference type="ARBA" id="ARBA00006464"/>
    </source>
</evidence>
<evidence type="ECO:0000256" key="5">
    <source>
        <dbReference type="ARBA" id="ARBA00022989"/>
    </source>
</evidence>
<dbReference type="PANTHER" id="PTHR30576">
    <property type="entry name" value="COLANIC BIOSYNTHESIS UDP-GLUCOSE LIPID CARRIER TRANSFERASE"/>
    <property type="match status" value="1"/>
</dbReference>
<comment type="subcellular location">
    <subcellularLocation>
        <location evidence="1">Membrane</location>
        <topology evidence="1">Multi-pass membrane protein</topology>
    </subcellularLocation>
</comment>
<evidence type="ECO:0000259" key="8">
    <source>
        <dbReference type="Pfam" id="PF02397"/>
    </source>
</evidence>
<dbReference type="PANTHER" id="PTHR30576:SF10">
    <property type="entry name" value="SLL5057 PROTEIN"/>
    <property type="match status" value="1"/>
</dbReference>
<proteinExistence type="inferred from homology"/>
<evidence type="ECO:0000313" key="10">
    <source>
        <dbReference type="Proteomes" id="UP000241323"/>
    </source>
</evidence>
<feature type="transmembrane region" description="Helical" evidence="7">
    <location>
        <begin position="46"/>
        <end position="62"/>
    </location>
</feature>
<feature type="transmembrane region" description="Helical" evidence="7">
    <location>
        <begin position="12"/>
        <end position="34"/>
    </location>
</feature>
<dbReference type="KEGG" id="cthm:CFE_0739"/>
<sequence length="454" mass="51712">MGIIRKRELIRELIWLAQVPVVGAAVLTAAIFRFGWIGAIPVNDRLFSFSAAVLWLLAVKLAEDNRLIWQEPGKQMMRLLKTWLAYIFALLVLLVGIKLDISRVFLGVFSLSLLLYSLLARFGLLWYARQSQKEDRVRVLLVGSGEMANYAVRHIEEKTGQDVQIIGILGEAQLPGIRWLGTVNELGRVLHEEVVDEILIAMPLKDYEEWKWVIDRGEEEGKTVHLLANLGEKRLIRGQAGELADLPVISYMPSKQNIWQRMAKRAFDVVFSSLVLIGGAPVFLLIAFLIKLDSKGPVFFIQPRVGLNGRIFKMIKFRTMVPDAEARLKEVAHLNEMDGPVFKITNDPRITRVGKFLRKTSLDELPQFINVLLGDMSVVGPRPALPREVAQYDSRYRRRLSVKPGITCIWQVSGRNDVSFEEWMEMDMEYIDRASLWLDLALVVKTVFKMAEGK</sequence>
<feature type="domain" description="Bacterial sugar transferase" evidence="8">
    <location>
        <begin position="264"/>
        <end position="450"/>
    </location>
</feature>
<organism evidence="9 10">
    <name type="scientific">Carboxydocella thermautotrophica</name>
    <dbReference type="NCBI Taxonomy" id="178899"/>
    <lineage>
        <taxon>Bacteria</taxon>
        <taxon>Bacillati</taxon>
        <taxon>Bacillota</taxon>
        <taxon>Clostridia</taxon>
        <taxon>Eubacteriales</taxon>
        <taxon>Clostridiales Family XVI. Incertae Sedis</taxon>
        <taxon>Carboxydocella</taxon>
    </lineage>
</organism>
<evidence type="ECO:0000256" key="7">
    <source>
        <dbReference type="SAM" id="Phobius"/>
    </source>
</evidence>